<gene>
    <name evidence="1" type="ORF">SHERM_20726</name>
</gene>
<feature type="non-terminal residue" evidence="1">
    <location>
        <position position="1"/>
    </location>
</feature>
<dbReference type="Proteomes" id="UP001153555">
    <property type="component" value="Unassembled WGS sequence"/>
</dbReference>
<dbReference type="AlphaFoldDB" id="A0A9N7N8W6"/>
<proteinExistence type="predicted"/>
<comment type="caution">
    <text evidence="1">The sequence shown here is derived from an EMBL/GenBank/DDBJ whole genome shotgun (WGS) entry which is preliminary data.</text>
</comment>
<evidence type="ECO:0000313" key="2">
    <source>
        <dbReference type="Proteomes" id="UP001153555"/>
    </source>
</evidence>
<dbReference type="EMBL" id="CACSLK010024540">
    <property type="protein sequence ID" value="CAA0823576.1"/>
    <property type="molecule type" value="Genomic_DNA"/>
</dbReference>
<dbReference type="OrthoDB" id="1651011at2759"/>
<organism evidence="1 2">
    <name type="scientific">Striga hermonthica</name>
    <name type="common">Purple witchweed</name>
    <name type="synonym">Buchnera hermonthica</name>
    <dbReference type="NCBI Taxonomy" id="68872"/>
    <lineage>
        <taxon>Eukaryota</taxon>
        <taxon>Viridiplantae</taxon>
        <taxon>Streptophyta</taxon>
        <taxon>Embryophyta</taxon>
        <taxon>Tracheophyta</taxon>
        <taxon>Spermatophyta</taxon>
        <taxon>Magnoliopsida</taxon>
        <taxon>eudicotyledons</taxon>
        <taxon>Gunneridae</taxon>
        <taxon>Pentapetalae</taxon>
        <taxon>asterids</taxon>
        <taxon>lamiids</taxon>
        <taxon>Lamiales</taxon>
        <taxon>Orobanchaceae</taxon>
        <taxon>Buchnereae</taxon>
        <taxon>Striga</taxon>
    </lineage>
</organism>
<dbReference type="PANTHER" id="PTHR47592">
    <property type="entry name" value="PBF68 PROTEIN"/>
    <property type="match status" value="1"/>
</dbReference>
<evidence type="ECO:0000313" key="1">
    <source>
        <dbReference type="EMBL" id="CAA0823576.1"/>
    </source>
</evidence>
<sequence>NYVLNGLSNELYNVYSSVGSAKELWDALEKKYKTEDAGAKKFVVGKFLEFKMVDTKTVVSQVQEFQLILHDIHAEGMSLSESFQ</sequence>
<name>A0A9N7N8W6_STRHE</name>
<feature type="non-terminal residue" evidence="1">
    <location>
        <position position="84"/>
    </location>
</feature>
<protein>
    <submittedName>
        <fullName evidence="1">Zinc knuckle (CCHC-type) family protein</fullName>
    </submittedName>
</protein>
<dbReference type="Pfam" id="PF14223">
    <property type="entry name" value="Retrotran_gag_2"/>
    <property type="match status" value="1"/>
</dbReference>
<keyword evidence="2" id="KW-1185">Reference proteome</keyword>
<accession>A0A9N7N8W6</accession>
<dbReference type="PANTHER" id="PTHR47592:SF27">
    <property type="entry name" value="OS08G0421700 PROTEIN"/>
    <property type="match status" value="1"/>
</dbReference>
<reference evidence="1" key="1">
    <citation type="submission" date="2019-12" db="EMBL/GenBank/DDBJ databases">
        <authorList>
            <person name="Scholes J."/>
        </authorList>
    </citation>
    <scope>NUCLEOTIDE SEQUENCE</scope>
</reference>